<reference evidence="1 2" key="1">
    <citation type="journal article" date="2014" name="Am. J. Bot.">
        <title>Genome assembly and annotation for red clover (Trifolium pratense; Fabaceae).</title>
        <authorList>
            <person name="Istvanek J."/>
            <person name="Jaros M."/>
            <person name="Krenek A."/>
            <person name="Repkova J."/>
        </authorList>
    </citation>
    <scope>NUCLEOTIDE SEQUENCE [LARGE SCALE GENOMIC DNA]</scope>
    <source>
        <strain evidence="2">cv. Tatra</strain>
        <tissue evidence="1">Young leaves</tissue>
    </source>
</reference>
<sequence>MTNLRRGTCGAHK</sequence>
<name>A0A2K3KNV3_TRIPR</name>
<feature type="non-terminal residue" evidence="1">
    <location>
        <position position="13"/>
    </location>
</feature>
<proteinExistence type="predicted"/>
<organism evidence="1 2">
    <name type="scientific">Trifolium pratense</name>
    <name type="common">Red clover</name>
    <dbReference type="NCBI Taxonomy" id="57577"/>
    <lineage>
        <taxon>Eukaryota</taxon>
        <taxon>Viridiplantae</taxon>
        <taxon>Streptophyta</taxon>
        <taxon>Embryophyta</taxon>
        <taxon>Tracheophyta</taxon>
        <taxon>Spermatophyta</taxon>
        <taxon>Magnoliopsida</taxon>
        <taxon>eudicotyledons</taxon>
        <taxon>Gunneridae</taxon>
        <taxon>Pentapetalae</taxon>
        <taxon>rosids</taxon>
        <taxon>fabids</taxon>
        <taxon>Fabales</taxon>
        <taxon>Fabaceae</taxon>
        <taxon>Papilionoideae</taxon>
        <taxon>50 kb inversion clade</taxon>
        <taxon>NPAAA clade</taxon>
        <taxon>Hologalegina</taxon>
        <taxon>IRL clade</taxon>
        <taxon>Trifolieae</taxon>
        <taxon>Trifolium</taxon>
    </lineage>
</organism>
<dbReference type="EMBL" id="ASHM01219892">
    <property type="protein sequence ID" value="PNX67974.1"/>
    <property type="molecule type" value="Genomic_DNA"/>
</dbReference>
<reference evidence="1 2" key="2">
    <citation type="journal article" date="2017" name="Front. Plant Sci.">
        <title>Gene Classification and Mining of Molecular Markers Useful in Red Clover (Trifolium pratense) Breeding.</title>
        <authorList>
            <person name="Istvanek J."/>
            <person name="Dluhosova J."/>
            <person name="Dluhos P."/>
            <person name="Patkova L."/>
            <person name="Nedelnik J."/>
            <person name="Repkova J."/>
        </authorList>
    </citation>
    <scope>NUCLEOTIDE SEQUENCE [LARGE SCALE GENOMIC DNA]</scope>
    <source>
        <strain evidence="2">cv. Tatra</strain>
        <tissue evidence="1">Young leaves</tissue>
    </source>
</reference>
<accession>A0A2K3KNV3</accession>
<comment type="caution">
    <text evidence="1">The sequence shown here is derived from an EMBL/GenBank/DDBJ whole genome shotgun (WGS) entry which is preliminary data.</text>
</comment>
<evidence type="ECO:0000313" key="1">
    <source>
        <dbReference type="EMBL" id="PNX67974.1"/>
    </source>
</evidence>
<evidence type="ECO:0000313" key="2">
    <source>
        <dbReference type="Proteomes" id="UP000236291"/>
    </source>
</evidence>
<dbReference type="Proteomes" id="UP000236291">
    <property type="component" value="Unassembled WGS sequence"/>
</dbReference>
<gene>
    <name evidence="1" type="ORF">L195_g063768</name>
</gene>
<protein>
    <submittedName>
        <fullName evidence="1">Uncharacterized protein</fullName>
    </submittedName>
</protein>